<protein>
    <submittedName>
        <fullName evidence="4">Xylosidase/arabinosidase</fullName>
    </submittedName>
</protein>
<comment type="caution">
    <text evidence="4">The sequence shown here is derived from an EMBL/GenBank/DDBJ whole genome shotgun (WGS) entry which is preliminary data.</text>
</comment>
<comment type="similarity">
    <text evidence="1">Belongs to the glycosyl hydrolase 43 family.</text>
</comment>
<dbReference type="CDD" id="cd09002">
    <property type="entry name" value="GH43_XYL-like"/>
    <property type="match status" value="1"/>
</dbReference>
<keyword evidence="3" id="KW-0326">Glycosidase</keyword>
<dbReference type="PANTHER" id="PTHR42812:SF2">
    <property type="entry name" value="XYLOSIDASE_ARABINOSIDASE"/>
    <property type="match status" value="1"/>
</dbReference>
<name>K1SYY5_9ZZZZ</name>
<evidence type="ECO:0000256" key="3">
    <source>
        <dbReference type="ARBA" id="ARBA00023295"/>
    </source>
</evidence>
<dbReference type="InterPro" id="IPR051795">
    <property type="entry name" value="Glycosyl_Hydrlase_43"/>
</dbReference>
<dbReference type="Pfam" id="PF04616">
    <property type="entry name" value="Glyco_hydro_43"/>
    <property type="match status" value="1"/>
</dbReference>
<sequence>MMRLLLSLLLLLSFLQINAQTYPKVILPGDYPDPSIMRDGKDYYMTHSPFYYAPGFLIWHSQDLMNWEPLCRVMPQYEGSAMAPDLLKYKDTYYIYYPAAGTNWVMWAKDIRGPWSLPVDLKVGGIDPGHVVDREGNRYLYVDKGEVIRLTEDGLATVGEKKKVYDGWKYPDHWDTECMCLESPKLNEHNGYYYLTSAQGGTAGPATSHMVVSARSKSVIGPWEDSPYNPIVHTYSATDNWWSKGHGTLID</sequence>
<dbReference type="AlphaFoldDB" id="K1SYY5"/>
<accession>K1SYY5</accession>
<evidence type="ECO:0000256" key="1">
    <source>
        <dbReference type="ARBA" id="ARBA00009865"/>
    </source>
</evidence>
<dbReference type="Gene3D" id="2.115.10.20">
    <property type="entry name" value="Glycosyl hydrolase domain, family 43"/>
    <property type="match status" value="1"/>
</dbReference>
<dbReference type="GO" id="GO:0004553">
    <property type="term" value="F:hydrolase activity, hydrolyzing O-glycosyl compounds"/>
    <property type="evidence" value="ECO:0007669"/>
    <property type="project" value="InterPro"/>
</dbReference>
<feature type="non-terminal residue" evidence="4">
    <location>
        <position position="251"/>
    </location>
</feature>
<gene>
    <name evidence="4" type="ORF">OBE_09718</name>
</gene>
<keyword evidence="2" id="KW-0378">Hydrolase</keyword>
<dbReference type="EMBL" id="AJWZ01006717">
    <property type="protein sequence ID" value="EKC58990.1"/>
    <property type="molecule type" value="Genomic_DNA"/>
</dbReference>
<dbReference type="SUPFAM" id="SSF75005">
    <property type="entry name" value="Arabinanase/levansucrase/invertase"/>
    <property type="match status" value="1"/>
</dbReference>
<evidence type="ECO:0000313" key="4">
    <source>
        <dbReference type="EMBL" id="EKC58990.1"/>
    </source>
</evidence>
<dbReference type="InterPro" id="IPR023296">
    <property type="entry name" value="Glyco_hydro_beta-prop_sf"/>
</dbReference>
<dbReference type="GO" id="GO:0005975">
    <property type="term" value="P:carbohydrate metabolic process"/>
    <property type="evidence" value="ECO:0007669"/>
    <property type="project" value="InterPro"/>
</dbReference>
<evidence type="ECO:0000256" key="2">
    <source>
        <dbReference type="ARBA" id="ARBA00022801"/>
    </source>
</evidence>
<proteinExistence type="inferred from homology"/>
<dbReference type="PANTHER" id="PTHR42812">
    <property type="entry name" value="BETA-XYLOSIDASE"/>
    <property type="match status" value="1"/>
</dbReference>
<dbReference type="InterPro" id="IPR006710">
    <property type="entry name" value="Glyco_hydro_43"/>
</dbReference>
<organism evidence="4">
    <name type="scientific">human gut metagenome</name>
    <dbReference type="NCBI Taxonomy" id="408170"/>
    <lineage>
        <taxon>unclassified sequences</taxon>
        <taxon>metagenomes</taxon>
        <taxon>organismal metagenomes</taxon>
    </lineage>
</organism>
<reference evidence="4" key="1">
    <citation type="journal article" date="2013" name="Environ. Microbiol.">
        <title>Microbiota from the distal guts of lean and obese adolescents exhibit partial functional redundancy besides clear differences in community structure.</title>
        <authorList>
            <person name="Ferrer M."/>
            <person name="Ruiz A."/>
            <person name="Lanza F."/>
            <person name="Haange S.B."/>
            <person name="Oberbach A."/>
            <person name="Till H."/>
            <person name="Bargiela R."/>
            <person name="Campoy C."/>
            <person name="Segura M.T."/>
            <person name="Richter M."/>
            <person name="von Bergen M."/>
            <person name="Seifert J."/>
            <person name="Suarez A."/>
        </authorList>
    </citation>
    <scope>NUCLEOTIDE SEQUENCE</scope>
</reference>